<dbReference type="EMBL" id="CDMZ01004567">
    <property type="protein sequence ID" value="CEM50136.1"/>
    <property type="molecule type" value="Genomic_DNA"/>
</dbReference>
<evidence type="ECO:0000256" key="5">
    <source>
        <dbReference type="ARBA" id="ARBA00023136"/>
    </source>
</evidence>
<evidence type="ECO:0000313" key="8">
    <source>
        <dbReference type="EMBL" id="CEM50136.1"/>
    </source>
</evidence>
<dbReference type="VEuPathDB" id="CryptoDB:Cvel_9824"/>
<feature type="compositionally biased region" description="Gly residues" evidence="6">
    <location>
        <begin position="890"/>
        <end position="906"/>
    </location>
</feature>
<evidence type="ECO:0000256" key="4">
    <source>
        <dbReference type="ARBA" id="ARBA00022989"/>
    </source>
</evidence>
<evidence type="ECO:0000256" key="2">
    <source>
        <dbReference type="ARBA" id="ARBA00022692"/>
    </source>
</evidence>
<dbReference type="InterPro" id="IPR012968">
    <property type="entry name" value="FerIin_dom"/>
</dbReference>
<evidence type="ECO:0000256" key="3">
    <source>
        <dbReference type="ARBA" id="ARBA00022737"/>
    </source>
</evidence>
<dbReference type="SUPFAM" id="SSF49562">
    <property type="entry name" value="C2 domain (Calcium/lipid-binding domain, CaLB)"/>
    <property type="match status" value="2"/>
</dbReference>
<comment type="subcellular location">
    <subcellularLocation>
        <location evidence="1">Membrane</location>
        <topology evidence="1">Single-pass membrane protein</topology>
    </subcellularLocation>
</comment>
<feature type="compositionally biased region" description="Acidic residues" evidence="6">
    <location>
        <begin position="687"/>
        <end position="710"/>
    </location>
</feature>
<feature type="region of interest" description="Disordered" evidence="6">
    <location>
        <begin position="475"/>
        <end position="530"/>
    </location>
</feature>
<dbReference type="SMART" id="SM01202">
    <property type="entry name" value="FerI"/>
    <property type="match status" value="1"/>
</dbReference>
<dbReference type="Gene3D" id="2.60.40.150">
    <property type="entry name" value="C2 domain"/>
    <property type="match status" value="1"/>
</dbReference>
<keyword evidence="5" id="KW-0472">Membrane</keyword>
<evidence type="ECO:0000259" key="7">
    <source>
        <dbReference type="PROSITE" id="PS50004"/>
    </source>
</evidence>
<protein>
    <recommendedName>
        <fullName evidence="7">C2 domain-containing protein</fullName>
    </recommendedName>
</protein>
<gene>
    <name evidence="8" type="ORF">Cvel_9824</name>
</gene>
<organism evidence="8">
    <name type="scientific">Chromera velia CCMP2878</name>
    <dbReference type="NCBI Taxonomy" id="1169474"/>
    <lineage>
        <taxon>Eukaryota</taxon>
        <taxon>Sar</taxon>
        <taxon>Alveolata</taxon>
        <taxon>Colpodellida</taxon>
        <taxon>Chromeraceae</taxon>
        <taxon>Chromera</taxon>
    </lineage>
</organism>
<keyword evidence="4" id="KW-1133">Transmembrane helix</keyword>
<feature type="region of interest" description="Disordered" evidence="6">
    <location>
        <begin position="804"/>
        <end position="827"/>
    </location>
</feature>
<reference evidence="8" key="1">
    <citation type="submission" date="2014-11" db="EMBL/GenBank/DDBJ databases">
        <authorList>
            <person name="Otto D Thomas"/>
            <person name="Naeem Raeece"/>
        </authorList>
    </citation>
    <scope>NUCLEOTIDE SEQUENCE</scope>
</reference>
<dbReference type="PANTHER" id="PTHR12546">
    <property type="entry name" value="FER-1-LIKE"/>
    <property type="match status" value="1"/>
</dbReference>
<dbReference type="InterPro" id="IPR035892">
    <property type="entry name" value="C2_domain_sf"/>
</dbReference>
<feature type="region of interest" description="Disordered" evidence="6">
    <location>
        <begin position="647"/>
        <end position="712"/>
    </location>
</feature>
<feature type="compositionally biased region" description="Acidic residues" evidence="6">
    <location>
        <begin position="660"/>
        <end position="673"/>
    </location>
</feature>
<dbReference type="Pfam" id="PF00168">
    <property type="entry name" value="C2"/>
    <property type="match status" value="1"/>
</dbReference>
<feature type="region of interest" description="Disordered" evidence="6">
    <location>
        <begin position="857"/>
        <end position="938"/>
    </location>
</feature>
<dbReference type="PROSITE" id="PS50004">
    <property type="entry name" value="C2"/>
    <property type="match status" value="1"/>
</dbReference>
<dbReference type="InterPro" id="IPR037721">
    <property type="entry name" value="Ferlin"/>
</dbReference>
<feature type="compositionally biased region" description="Basic and acidic residues" evidence="6">
    <location>
        <begin position="475"/>
        <end position="498"/>
    </location>
</feature>
<feature type="domain" description="C2" evidence="7">
    <location>
        <begin position="113"/>
        <end position="241"/>
    </location>
</feature>
<dbReference type="InterPro" id="IPR000008">
    <property type="entry name" value="C2_dom"/>
</dbReference>
<evidence type="ECO:0000256" key="6">
    <source>
        <dbReference type="SAM" id="MobiDB-lite"/>
    </source>
</evidence>
<evidence type="ECO:0000256" key="1">
    <source>
        <dbReference type="ARBA" id="ARBA00004167"/>
    </source>
</evidence>
<keyword evidence="3" id="KW-0677">Repeat</keyword>
<proteinExistence type="predicted"/>
<sequence>MKSGPSKFLLKVIVHDLKDLQKISKKTPTRSKSSSCAFNDTFLFPNETIDPSDFCHLSIICKVFHVNDLTTVATGGPLTPQLLGQQTFAIAAVYAKPQHFVFRQWVVLTKPDAPSEPTGFLRVSLGVFGPGDEVNIYKGEDFPTATHFLERAGGGIFGKSEPSFSVEVAFLGNAVETTRLRGTASPDWNEILRLPVMTPCFENLVVLRLWSQDMTGGSSLVGTTTLDWTSLMASPLSVRWENFYYDPDTLGKKTKGDGYLDTALSPFFFGSSEETPSSLESSYAGRLMISAYAQKISNPTQLVSPCSPSADPPTLEYLLWWDVYEIAEGATQEAKQGGMAVSNLVDTEVEVCLGPHSYRCGGGEVVPDAAAIVFDAKGGRLPVQRLFLPSRRDMGWDLVVYVVAGKKGGFTGGAAEKQRIFFARIPFSRLLSSQYLPSRISLTAVATSDRPAVSLAEDAPSLLCAFRCLPADPTDAEREKIQKSDKEREEAKRKENKDRKRPKRVNSKREKSVRIGGIEKRSQHKKHTTNPEWFGDPRWFDLANQSEILNSFRPRLLCKFELVKESSLHLYEISRHIKPSVRPCHLRLFLLGLRLKAPLGDPPSVLIETEGGMGEVWRREVKSFGGPENLPPPSKRETDALQLSKKAKMIPSVVVRQPDENGEEEEDEGDEEAPLPQKEKNMRTEGGGEDEEDGEDEEEEAGGEAEDDTDDKLKATGRYNILEDLSVSLELPRKVLFQRSLRISLISSRRKVLGRGQLLLTPFLPWVEATESDLWTSAFVWESPMDRRERETMERRCRDMLLTGEMGSPKGVSASARTSAGTVHGGLRGVTQSHAATTPILARLRAKDSAAFSLKLSRTPLARRQQQKGAGSPSSRSPAAWRTAAATPGGQPGQRGGRTPLLGGGHHGGRVFDPKTGLSRPFGSPKNKGAASPSSRDAGSLFLPIGATGRRVGDLVGSPPGGIRRGSVLLDGGDGEEDMGAEAEAVEDHLKDQNAPKVPVDRLQDANRRFEAAQMNFEWVLRERLEKERPEISESVEKTLDLSLLPYSSVNILGDPFKADEGGGHLGVLKFVCRVFAEAMDEEAQAVIATKAREHEEEFEDSLTELKEALRTSRKLVVRAYILASPGLLPNGGETKPAAYLWWVRAWGGKGG</sequence>
<dbReference type="AlphaFoldDB" id="A0A0G4I016"/>
<name>A0A0G4I016_9ALVE</name>
<dbReference type="PANTHER" id="PTHR12546:SF33">
    <property type="entry name" value="SPERM VESICLE FUSION PROTEIN FER-1"/>
    <property type="match status" value="1"/>
</dbReference>
<feature type="compositionally biased region" description="Low complexity" evidence="6">
    <location>
        <begin position="869"/>
        <end position="889"/>
    </location>
</feature>
<feature type="compositionally biased region" description="Basic and acidic residues" evidence="6">
    <location>
        <begin position="507"/>
        <end position="521"/>
    </location>
</feature>
<dbReference type="GO" id="GO:0016020">
    <property type="term" value="C:membrane"/>
    <property type="evidence" value="ECO:0007669"/>
    <property type="project" value="UniProtKB-SubCell"/>
</dbReference>
<dbReference type="GO" id="GO:0007009">
    <property type="term" value="P:plasma membrane organization"/>
    <property type="evidence" value="ECO:0007669"/>
    <property type="project" value="TreeGrafter"/>
</dbReference>
<keyword evidence="2" id="KW-0812">Transmembrane</keyword>
<accession>A0A0G4I016</accession>